<feature type="transmembrane region" description="Helical" evidence="1">
    <location>
        <begin position="212"/>
        <end position="234"/>
    </location>
</feature>
<keyword evidence="1" id="KW-0472">Membrane</keyword>
<reference evidence="2" key="1">
    <citation type="submission" date="2021-01" db="EMBL/GenBank/DDBJ databases">
        <authorList>
            <person name="Corre E."/>
            <person name="Pelletier E."/>
            <person name="Niang G."/>
            <person name="Scheremetjew M."/>
            <person name="Finn R."/>
            <person name="Kale V."/>
            <person name="Holt S."/>
            <person name="Cochrane G."/>
            <person name="Meng A."/>
            <person name="Brown T."/>
            <person name="Cohen L."/>
        </authorList>
    </citation>
    <scope>NUCLEOTIDE SEQUENCE</scope>
    <source>
        <strain evidence="2">CCMP2877</strain>
    </source>
</reference>
<feature type="transmembrane region" description="Helical" evidence="1">
    <location>
        <begin position="99"/>
        <end position="119"/>
    </location>
</feature>
<gene>
    <name evidence="2" type="ORF">PPAR1163_LOCUS28651</name>
</gene>
<keyword evidence="1" id="KW-0812">Transmembrane</keyword>
<feature type="transmembrane region" description="Helical" evidence="1">
    <location>
        <begin position="185"/>
        <end position="206"/>
    </location>
</feature>
<organism evidence="2">
    <name type="scientific">Phaeomonas parva</name>
    <dbReference type="NCBI Taxonomy" id="124430"/>
    <lineage>
        <taxon>Eukaryota</taxon>
        <taxon>Sar</taxon>
        <taxon>Stramenopiles</taxon>
        <taxon>Ochrophyta</taxon>
        <taxon>Pinguiophyceae</taxon>
        <taxon>Pinguiochrysidales</taxon>
        <taxon>Pinguiochrysidaceae</taxon>
        <taxon>Phaeomonas</taxon>
    </lineage>
</organism>
<keyword evidence="1" id="KW-1133">Transmembrane helix</keyword>
<evidence type="ECO:0000313" key="2">
    <source>
        <dbReference type="EMBL" id="CAD9270212.1"/>
    </source>
</evidence>
<feature type="transmembrane region" description="Helical" evidence="1">
    <location>
        <begin position="139"/>
        <end position="165"/>
    </location>
</feature>
<evidence type="ECO:0000256" key="1">
    <source>
        <dbReference type="SAM" id="Phobius"/>
    </source>
</evidence>
<accession>A0A7S1Y110</accession>
<dbReference type="EMBL" id="HBGJ01045602">
    <property type="protein sequence ID" value="CAD9270212.1"/>
    <property type="molecule type" value="Transcribed_RNA"/>
</dbReference>
<sequence>MNDTSAEASVGECGHLVYNQQCPARQACVQGFFEGGDKGTCECVHVLGFYGEDCNEFTWRLVIAVLAIVCGTALWTTIAYRIIRKAVDRRSRRRKSGRVAALLYASLFMCACAVLLRLFKIVRIFWIQEFDGWYRFSAVISTAVVSQYFFFVVSVVPFLWLQLLLLRQRIGQNAHVRLVINMKRFATLLFICSPFIWLAVSASGAAQQVNAGAVAITILTTLLVPVFLAIARRVKKMLSLSARAPIRQHARDVDLMMHAFRWLFLAQMLVLPTMYCMLEPKTGSAGSVLGEIVQAIHAWGIYCCCCYADKVEIVLNKLKKNEVQPKPAPPPPVKPPQAPPGVLVLAGGPPRRQPTLYFMLSEQVDQESSGPSDVHHQLAFPPCAIAEKRSAGVAPAPQQLPPMVPQIPRLISDISSRASTERERSTFERGRSTVLEDLCEHDEVAANVYDSFFSVVTARHLRQDPA</sequence>
<name>A0A7S1Y110_9STRA</name>
<protein>
    <submittedName>
        <fullName evidence="2">Uncharacterized protein</fullName>
    </submittedName>
</protein>
<feature type="transmembrane region" description="Helical" evidence="1">
    <location>
        <begin position="57"/>
        <end position="78"/>
    </location>
</feature>
<dbReference type="AlphaFoldDB" id="A0A7S1Y110"/>
<proteinExistence type="predicted"/>